<evidence type="ECO:0000256" key="4">
    <source>
        <dbReference type="PROSITE-ProRule" id="PRU00354"/>
    </source>
</evidence>
<dbReference type="PROSITE" id="PS51006">
    <property type="entry name" value="PABS_2"/>
    <property type="match status" value="1"/>
</dbReference>
<dbReference type="PANTHER" id="PTHR43317:SF1">
    <property type="entry name" value="THERMOSPERMINE SYNTHASE ACAULIS5"/>
    <property type="match status" value="1"/>
</dbReference>
<gene>
    <name evidence="6" type="ORF">SAMN05216386_2603</name>
</gene>
<evidence type="ECO:0000256" key="3">
    <source>
        <dbReference type="ARBA" id="ARBA00023115"/>
    </source>
</evidence>
<dbReference type="AlphaFoldDB" id="A0A1I5EC95"/>
<feature type="active site" description="Proton acceptor" evidence="4">
    <location>
        <position position="142"/>
    </location>
</feature>
<dbReference type="GO" id="GO:0016740">
    <property type="term" value="F:transferase activity"/>
    <property type="evidence" value="ECO:0007669"/>
    <property type="project" value="UniProtKB-UniRule"/>
</dbReference>
<keyword evidence="7" id="KW-1185">Reference proteome</keyword>
<evidence type="ECO:0000313" key="6">
    <source>
        <dbReference type="EMBL" id="SFO09164.1"/>
    </source>
</evidence>
<proteinExistence type="inferred from homology"/>
<dbReference type="GO" id="GO:0006596">
    <property type="term" value="P:polyamine biosynthetic process"/>
    <property type="evidence" value="ECO:0007669"/>
    <property type="project" value="UniProtKB-UniRule"/>
</dbReference>
<dbReference type="Proteomes" id="UP000183107">
    <property type="component" value="Unassembled WGS sequence"/>
</dbReference>
<organism evidence="6 7">
    <name type="scientific">Nitrosospira briensis</name>
    <dbReference type="NCBI Taxonomy" id="35799"/>
    <lineage>
        <taxon>Bacteria</taxon>
        <taxon>Pseudomonadati</taxon>
        <taxon>Pseudomonadota</taxon>
        <taxon>Betaproteobacteria</taxon>
        <taxon>Nitrosomonadales</taxon>
        <taxon>Nitrosomonadaceae</taxon>
        <taxon>Nitrosospira</taxon>
    </lineage>
</organism>
<comment type="similarity">
    <text evidence="1">Belongs to the spermidine/spermine synthase family.</text>
</comment>
<dbReference type="Gene3D" id="3.40.50.150">
    <property type="entry name" value="Vaccinia Virus protein VP39"/>
    <property type="match status" value="1"/>
</dbReference>
<keyword evidence="3 4" id="KW-0620">Polyamine biosynthesis</keyword>
<keyword evidence="2 4" id="KW-0808">Transferase</keyword>
<dbReference type="CDD" id="cd02440">
    <property type="entry name" value="AdoMet_MTases"/>
    <property type="match status" value="1"/>
</dbReference>
<dbReference type="PANTHER" id="PTHR43317">
    <property type="entry name" value="THERMOSPERMINE SYNTHASE ACAULIS5"/>
    <property type="match status" value="1"/>
</dbReference>
<evidence type="ECO:0000313" key="7">
    <source>
        <dbReference type="Proteomes" id="UP000183107"/>
    </source>
</evidence>
<dbReference type="RefSeq" id="WP_074798092.1">
    <property type="nucleotide sequence ID" value="NZ_FOVJ01000007.1"/>
</dbReference>
<name>A0A1I5EC95_9PROT</name>
<evidence type="ECO:0000256" key="1">
    <source>
        <dbReference type="ARBA" id="ARBA00007867"/>
    </source>
</evidence>
<dbReference type="InterPro" id="IPR029063">
    <property type="entry name" value="SAM-dependent_MTases_sf"/>
</dbReference>
<dbReference type="Pfam" id="PF01564">
    <property type="entry name" value="Spermine_synth"/>
    <property type="match status" value="1"/>
</dbReference>
<dbReference type="EMBL" id="FOVJ01000007">
    <property type="protein sequence ID" value="SFO09164.1"/>
    <property type="molecule type" value="Genomic_DNA"/>
</dbReference>
<evidence type="ECO:0000256" key="2">
    <source>
        <dbReference type="ARBA" id="ARBA00022679"/>
    </source>
</evidence>
<dbReference type="NCBIfam" id="NF003380">
    <property type="entry name" value="PRK04457.1"/>
    <property type="match status" value="1"/>
</dbReference>
<accession>A0A1I5EC95</accession>
<sequence length="254" mass="28198">MSSGQGFQKRSSQADSVVQLSEQGGVRVLHLGGSNVQSAMRLAAPLELELAYTQCMMGFMLFHSKPENILMIGLGGGSLAKFIYHRLPKIKTTAIEINPEVVSAARNYFFLPADDQRLQVIIAEGGEYVAGHPRSADVLMVDGFDDCRQVSSLCSQDFYNRAREALKRNGVLVVNLLSRDKGFRDYISRVEEAFTGRVATLMVEVHGNLIVFAFKHSPGKRVWEDLQSRAAELEAELGLPFTKFVKKLHQSNSF</sequence>
<reference evidence="7" key="1">
    <citation type="submission" date="2016-10" db="EMBL/GenBank/DDBJ databases">
        <authorList>
            <person name="Varghese N."/>
        </authorList>
    </citation>
    <scope>NUCLEOTIDE SEQUENCE [LARGE SCALE GENOMIC DNA]</scope>
    <source>
        <strain evidence="7">Nsp8</strain>
    </source>
</reference>
<dbReference type="InterPro" id="IPR030374">
    <property type="entry name" value="PABS"/>
</dbReference>
<feature type="domain" description="PABS" evidence="5">
    <location>
        <begin position="1"/>
        <end position="219"/>
    </location>
</feature>
<protein>
    <submittedName>
        <fullName evidence="6">Spermidine synthase</fullName>
    </submittedName>
</protein>
<evidence type="ECO:0000259" key="5">
    <source>
        <dbReference type="PROSITE" id="PS51006"/>
    </source>
</evidence>
<dbReference type="OrthoDB" id="117774at2"/>
<dbReference type="SUPFAM" id="SSF53335">
    <property type="entry name" value="S-adenosyl-L-methionine-dependent methyltransferases"/>
    <property type="match status" value="1"/>
</dbReference>